<dbReference type="AlphaFoldDB" id="A0A553RPJ0"/>
<dbReference type="OrthoDB" id="8947657at2759"/>
<gene>
    <name evidence="1" type="ORF">DNTS_005913</name>
</gene>
<name>A0A553RPJ0_9TELE</name>
<reference evidence="1 2" key="1">
    <citation type="journal article" date="2019" name="Sci. Data">
        <title>Hybrid genome assembly and annotation of Danionella translucida.</title>
        <authorList>
            <person name="Kadobianskyi M."/>
            <person name="Schulze L."/>
            <person name="Schuelke M."/>
            <person name="Judkewitz B."/>
        </authorList>
    </citation>
    <scope>NUCLEOTIDE SEQUENCE [LARGE SCALE GENOMIC DNA]</scope>
    <source>
        <strain evidence="1 2">Bolton</strain>
    </source>
</reference>
<keyword evidence="2" id="KW-1185">Reference proteome</keyword>
<dbReference type="EMBL" id="SRMA01001483">
    <property type="protein sequence ID" value="TRZ04091.1"/>
    <property type="molecule type" value="Genomic_DNA"/>
</dbReference>
<proteinExistence type="predicted"/>
<organism evidence="1 2">
    <name type="scientific">Danionella cerebrum</name>
    <dbReference type="NCBI Taxonomy" id="2873325"/>
    <lineage>
        <taxon>Eukaryota</taxon>
        <taxon>Metazoa</taxon>
        <taxon>Chordata</taxon>
        <taxon>Craniata</taxon>
        <taxon>Vertebrata</taxon>
        <taxon>Euteleostomi</taxon>
        <taxon>Actinopterygii</taxon>
        <taxon>Neopterygii</taxon>
        <taxon>Teleostei</taxon>
        <taxon>Ostariophysi</taxon>
        <taxon>Cypriniformes</taxon>
        <taxon>Danionidae</taxon>
        <taxon>Danioninae</taxon>
        <taxon>Danionella</taxon>
    </lineage>
</organism>
<feature type="non-terminal residue" evidence="1">
    <location>
        <position position="76"/>
    </location>
</feature>
<protein>
    <submittedName>
        <fullName evidence="1">Uncharacterized protein</fullName>
    </submittedName>
</protein>
<evidence type="ECO:0000313" key="2">
    <source>
        <dbReference type="Proteomes" id="UP000316079"/>
    </source>
</evidence>
<sequence>MILWYQQLEEELNLIAYVNYNSPTVESQFKNGFSVQGNGLSHSGKVNQSPPNLIRQQGEAAEIRCQHSVPSYNQIN</sequence>
<evidence type="ECO:0000313" key="1">
    <source>
        <dbReference type="EMBL" id="TRZ04091.1"/>
    </source>
</evidence>
<comment type="caution">
    <text evidence="1">The sequence shown here is derived from an EMBL/GenBank/DDBJ whole genome shotgun (WGS) entry which is preliminary data.</text>
</comment>
<accession>A0A553RPJ0</accession>
<dbReference type="Proteomes" id="UP000316079">
    <property type="component" value="Unassembled WGS sequence"/>
</dbReference>